<dbReference type="FunFam" id="3.40.1350.10:FF:000009">
    <property type="entry name" value="Fanconi-associated nuclease"/>
    <property type="match status" value="1"/>
</dbReference>
<reference evidence="11" key="1">
    <citation type="submission" date="2018-03" db="EMBL/GenBank/DDBJ databases">
        <authorList>
            <person name="Guldener U."/>
        </authorList>
    </citation>
    <scope>NUCLEOTIDE SEQUENCE</scope>
</reference>
<proteinExistence type="inferred from homology"/>
<dbReference type="Proteomes" id="UP001187682">
    <property type="component" value="Unassembled WGS sequence"/>
</dbReference>
<comment type="caution">
    <text evidence="11">The sequence shown here is derived from an EMBL/GenBank/DDBJ whole genome shotgun (WGS) entry which is preliminary data.</text>
</comment>
<gene>
    <name evidence="11" type="ORF">DNG_00545</name>
</gene>
<feature type="compositionally biased region" description="Basic and acidic residues" evidence="9">
    <location>
        <begin position="34"/>
        <end position="50"/>
    </location>
</feature>
<dbReference type="GO" id="GO:0017108">
    <property type="term" value="F:5'-flap endonuclease activity"/>
    <property type="evidence" value="ECO:0007669"/>
    <property type="project" value="TreeGrafter"/>
</dbReference>
<evidence type="ECO:0000259" key="10">
    <source>
        <dbReference type="SMART" id="SM00990"/>
    </source>
</evidence>
<comment type="catalytic activity">
    <reaction evidence="1 8">
        <text>Hydrolytically removes 5'-nucleotides successively from the 3'-hydroxy termini of 3'-hydroxy-terminated oligonucleotides.</text>
        <dbReference type="EC" id="3.1.4.1"/>
    </reaction>
</comment>
<dbReference type="GO" id="GO:0046872">
    <property type="term" value="F:metal ion binding"/>
    <property type="evidence" value="ECO:0007669"/>
    <property type="project" value="UniProtKB-KW"/>
</dbReference>
<evidence type="ECO:0000256" key="9">
    <source>
        <dbReference type="SAM" id="MobiDB-lite"/>
    </source>
</evidence>
<dbReference type="GO" id="GO:0004528">
    <property type="term" value="F:phosphodiesterase I activity"/>
    <property type="evidence" value="ECO:0007669"/>
    <property type="project" value="UniProtKB-EC"/>
</dbReference>
<keyword evidence="3 8" id="KW-0540">Nuclease</keyword>
<keyword evidence="5 8" id="KW-0378">Hydrolase</keyword>
<comment type="function">
    <text evidence="8">Nuclease required for the repair of DNA interstrand cross-links (ICL). Acts as a 5'-3' exonuclease that anchors at a cut end of DNA and cleaves DNA successively at every third nucleotide, allowing to excise an ICL from one strand through flanking incisions.</text>
</comment>
<keyword evidence="7 8" id="KW-0464">Manganese</keyword>
<evidence type="ECO:0000256" key="2">
    <source>
        <dbReference type="ARBA" id="ARBA00005533"/>
    </source>
</evidence>
<dbReference type="PANTHER" id="PTHR15749">
    <property type="entry name" value="FANCONI-ASSOCIATED NUCLEASE 1"/>
    <property type="match status" value="1"/>
</dbReference>
<dbReference type="InterPro" id="IPR011856">
    <property type="entry name" value="tRNA_endonuc-like_dom_sf"/>
</dbReference>
<dbReference type="Pfam" id="PF21170">
    <property type="entry name" value="FAN1_TPR"/>
    <property type="match status" value="1"/>
</dbReference>
<dbReference type="EMBL" id="ONZQ02000001">
    <property type="protein sequence ID" value="SPN97029.1"/>
    <property type="molecule type" value="Genomic_DNA"/>
</dbReference>
<evidence type="ECO:0000256" key="8">
    <source>
        <dbReference type="RuleBase" id="RU365033"/>
    </source>
</evidence>
<feature type="region of interest" description="Disordered" evidence="9">
    <location>
        <begin position="1"/>
        <end position="74"/>
    </location>
</feature>
<evidence type="ECO:0000256" key="6">
    <source>
        <dbReference type="ARBA" id="ARBA00022842"/>
    </source>
</evidence>
<dbReference type="EC" id="3.1.4.1" evidence="8"/>
<dbReference type="GO" id="GO:0070336">
    <property type="term" value="F:flap-structured DNA binding"/>
    <property type="evidence" value="ECO:0007669"/>
    <property type="project" value="TreeGrafter"/>
</dbReference>
<dbReference type="CDD" id="cd22326">
    <property type="entry name" value="FAN1-like"/>
    <property type="match status" value="1"/>
</dbReference>
<evidence type="ECO:0000256" key="4">
    <source>
        <dbReference type="ARBA" id="ARBA00022723"/>
    </source>
</evidence>
<name>A0AAE8SQU9_9PEZI</name>
<evidence type="ECO:0000256" key="7">
    <source>
        <dbReference type="ARBA" id="ARBA00023211"/>
    </source>
</evidence>
<protein>
    <recommendedName>
        <fullName evidence="8">Fanconi-associated nuclease</fullName>
        <ecNumber evidence="8">3.1.4.1</ecNumber>
    </recommendedName>
</protein>
<accession>A0AAE8SQU9</accession>
<dbReference type="InterPro" id="IPR049126">
    <property type="entry name" value="FAN1-like_TPR"/>
</dbReference>
<sequence length="730" mass="83397">MDRFVRRIPPLPSRVQTDADGPAEYSSRPSKKARLSEDSESDKNSLKEVPSDIDSYAPGSPLEGPLGPFGDGDSGGALDTAFDSVLSEAKSDEAIKEYEATSGSQNDKDTTEITPPKGAWAKGKSSIYVDAFNLALDTVLEDEAHLFDERERHVFDLWKTLSYECQYLYVRLFLRKTASWHRISRLGYYSDISDMDMAVSTLQEIRTLREPVASSQPERIPGPCIRISESTFKLFQRVHLVFHRSTEWTEKSLTTIILAKISRRNFANYPVCRTSNIFSSRSHILEFEAVIKLDAEVDAALESGDPPGEKGFRKVIGIFESIYPRWLKLVAEEQVKEDTVYEYGEGAYLRRFTPAHTYTRVIHKAAYCFGRLKDYRREYDLLKELLAQRLFHPARRGSWYQRKALLEEHYMFSVDSDPASTPEEQRKKRWRANAVATCEMGLQDVDCHLIYHHDLQKRLVKLERRLRIPRRLQHDFAHVRLQEPMQHTAEGIQIKRDDAGLGKGKVLSTKTTWVDEREGGGECSVEEMCLSWYRSQGWKGYHSEGGILRTLFAYLFFDIIFAYVPNVFQTAYQTCPLDLHTDTFYLTRISEINRQLAEISNGEAERILREVYDREHERKTCVVGLNWDFDIEDLAELVHCFPDAALAAVCKVMAQEYRQRGGGIPDLILWRTEPAGGSGAGECMFSEVKSANDRLSDTQRLWIHVLMSAGVKVALCNAVAREVRVTVTAE</sequence>
<keyword evidence="8" id="KW-0227">DNA damage</keyword>
<dbReference type="Pfam" id="PF08774">
    <property type="entry name" value="VRR_NUC"/>
    <property type="match status" value="1"/>
</dbReference>
<comment type="cofactor">
    <cofactor evidence="8">
        <name>Mg(2+)</name>
        <dbReference type="ChEBI" id="CHEBI:18420"/>
    </cofactor>
    <cofactor evidence="8">
        <name>Mn(2+)</name>
        <dbReference type="ChEBI" id="CHEBI:29035"/>
    </cofactor>
</comment>
<dbReference type="InterPro" id="IPR033315">
    <property type="entry name" value="Fan1-like"/>
</dbReference>
<comment type="similarity">
    <text evidence="2 8">Belongs to the FAN1 family.</text>
</comment>
<dbReference type="PANTHER" id="PTHR15749:SF4">
    <property type="entry name" value="FANCONI-ASSOCIATED NUCLEASE 1"/>
    <property type="match status" value="1"/>
</dbReference>
<dbReference type="SMART" id="SM00990">
    <property type="entry name" value="VRR_NUC"/>
    <property type="match status" value="1"/>
</dbReference>
<organism evidence="11 12">
    <name type="scientific">Cephalotrichum gorgonifer</name>
    <dbReference type="NCBI Taxonomy" id="2041049"/>
    <lineage>
        <taxon>Eukaryota</taxon>
        <taxon>Fungi</taxon>
        <taxon>Dikarya</taxon>
        <taxon>Ascomycota</taxon>
        <taxon>Pezizomycotina</taxon>
        <taxon>Sordariomycetes</taxon>
        <taxon>Hypocreomycetidae</taxon>
        <taxon>Microascales</taxon>
        <taxon>Microascaceae</taxon>
        <taxon>Cephalotrichum</taxon>
    </lineage>
</organism>
<dbReference type="GO" id="GO:0036297">
    <property type="term" value="P:interstrand cross-link repair"/>
    <property type="evidence" value="ECO:0007669"/>
    <property type="project" value="InterPro"/>
</dbReference>
<comment type="subcellular location">
    <subcellularLocation>
        <location evidence="8">Nucleus</location>
    </subcellularLocation>
</comment>
<keyword evidence="8" id="KW-0539">Nucleus</keyword>
<dbReference type="InterPro" id="IPR049125">
    <property type="entry name" value="FAN1-like_WH"/>
</dbReference>
<evidence type="ECO:0000313" key="12">
    <source>
        <dbReference type="Proteomes" id="UP001187682"/>
    </source>
</evidence>
<evidence type="ECO:0000256" key="5">
    <source>
        <dbReference type="ARBA" id="ARBA00022801"/>
    </source>
</evidence>
<evidence type="ECO:0000313" key="11">
    <source>
        <dbReference type="EMBL" id="SPN97029.1"/>
    </source>
</evidence>
<dbReference type="GO" id="GO:0008409">
    <property type="term" value="F:5'-3' exonuclease activity"/>
    <property type="evidence" value="ECO:0007669"/>
    <property type="project" value="TreeGrafter"/>
</dbReference>
<dbReference type="AlphaFoldDB" id="A0AAE8SQU9"/>
<keyword evidence="4 8" id="KW-0479">Metal-binding</keyword>
<keyword evidence="6 8" id="KW-0460">Magnesium</keyword>
<keyword evidence="8" id="KW-0234">DNA repair</keyword>
<dbReference type="InterPro" id="IPR014883">
    <property type="entry name" value="VRR_NUC"/>
</dbReference>
<evidence type="ECO:0000256" key="3">
    <source>
        <dbReference type="ARBA" id="ARBA00022722"/>
    </source>
</evidence>
<feature type="region of interest" description="Disordered" evidence="9">
    <location>
        <begin position="98"/>
        <end position="117"/>
    </location>
</feature>
<keyword evidence="12" id="KW-1185">Reference proteome</keyword>
<dbReference type="Gene3D" id="3.40.1350.10">
    <property type="match status" value="1"/>
</dbReference>
<dbReference type="InterPro" id="IPR049132">
    <property type="entry name" value="FAN1-like_euk"/>
</dbReference>
<dbReference type="GO" id="GO:0005634">
    <property type="term" value="C:nucleus"/>
    <property type="evidence" value="ECO:0007669"/>
    <property type="project" value="UniProtKB-SubCell"/>
</dbReference>
<dbReference type="Pfam" id="PF21315">
    <property type="entry name" value="FAN1_HTH"/>
    <property type="match status" value="1"/>
</dbReference>
<feature type="domain" description="VRR-NUC" evidence="10">
    <location>
        <begin position="599"/>
        <end position="720"/>
    </location>
</feature>
<evidence type="ECO:0000256" key="1">
    <source>
        <dbReference type="ARBA" id="ARBA00000983"/>
    </source>
</evidence>